<organism evidence="4">
    <name type="scientific">Scylla olivacea</name>
    <name type="common">Orange mud crab</name>
    <name type="synonym">Cancer olivacea</name>
    <dbReference type="NCBI Taxonomy" id="85551"/>
    <lineage>
        <taxon>Eukaryota</taxon>
        <taxon>Metazoa</taxon>
        <taxon>Ecdysozoa</taxon>
        <taxon>Arthropoda</taxon>
        <taxon>Crustacea</taxon>
        <taxon>Multicrustacea</taxon>
        <taxon>Malacostraca</taxon>
        <taxon>Eumalacostraca</taxon>
        <taxon>Eucarida</taxon>
        <taxon>Decapoda</taxon>
        <taxon>Pleocyemata</taxon>
        <taxon>Brachyura</taxon>
        <taxon>Eubrachyura</taxon>
        <taxon>Portunoidea</taxon>
        <taxon>Portunidae</taxon>
        <taxon>Portuninae</taxon>
        <taxon>Scylla</taxon>
    </lineage>
</organism>
<dbReference type="InterPro" id="IPR038281">
    <property type="entry name" value="RTP801-like_C_sf"/>
</dbReference>
<evidence type="ECO:0000313" key="4">
    <source>
        <dbReference type="EMBL" id="JAI64703.1"/>
    </source>
</evidence>
<dbReference type="GO" id="GO:0009968">
    <property type="term" value="P:negative regulation of signal transduction"/>
    <property type="evidence" value="ECO:0007669"/>
    <property type="project" value="InterPro"/>
</dbReference>
<name>A0A0P4WG61_SCYOL</name>
<protein>
    <submittedName>
        <fullName evidence="4">Uncharacterized protein</fullName>
    </submittedName>
</protein>
<evidence type="ECO:0000256" key="2">
    <source>
        <dbReference type="ARBA" id="ARBA00010670"/>
    </source>
</evidence>
<comment type="similarity">
    <text evidence="2">Belongs to the DDIT4 family.</text>
</comment>
<dbReference type="Gene3D" id="3.90.470.40">
    <property type="entry name" value="RTP801-like"/>
    <property type="match status" value="1"/>
</dbReference>
<evidence type="ECO:0000256" key="1">
    <source>
        <dbReference type="ARBA" id="ARBA00004496"/>
    </source>
</evidence>
<comment type="subcellular location">
    <subcellularLocation>
        <location evidence="1">Cytoplasm</location>
    </subcellularLocation>
</comment>
<dbReference type="GO" id="GO:0005737">
    <property type="term" value="C:cytoplasm"/>
    <property type="evidence" value="ECO:0007669"/>
    <property type="project" value="UniProtKB-SubCell"/>
</dbReference>
<dbReference type="GO" id="GO:0006915">
    <property type="term" value="P:apoptotic process"/>
    <property type="evidence" value="ECO:0007669"/>
    <property type="project" value="TreeGrafter"/>
</dbReference>
<dbReference type="PANTHER" id="PTHR12478:SF16">
    <property type="entry name" value="PROTEIN CHARYBDE-RELATED"/>
    <property type="match status" value="1"/>
</dbReference>
<dbReference type="AlphaFoldDB" id="A0A0P4WG61"/>
<reference evidence="4" key="1">
    <citation type="submission" date="2015-09" db="EMBL/GenBank/DDBJ databases">
        <title>Scylla olivacea transcriptome.</title>
        <authorList>
            <person name="Ikhwanuddin M."/>
        </authorList>
    </citation>
    <scope>NUCLEOTIDE SEQUENCE</scope>
</reference>
<proteinExistence type="inferred from homology"/>
<dbReference type="PANTHER" id="PTHR12478">
    <property type="entry name" value="DNA-DAMAGE-INDUCIBLE TRANSCRIPT 4 PROTEIN DDIT4"/>
    <property type="match status" value="1"/>
</dbReference>
<evidence type="ECO:0000256" key="3">
    <source>
        <dbReference type="ARBA" id="ARBA00022490"/>
    </source>
</evidence>
<dbReference type="EMBL" id="GDRN01065355">
    <property type="protein sequence ID" value="JAI64703.1"/>
    <property type="molecule type" value="Transcribed_RNA"/>
</dbReference>
<dbReference type="Pfam" id="PF07809">
    <property type="entry name" value="RTP801_C"/>
    <property type="match status" value="1"/>
</dbReference>
<keyword evidence="3" id="KW-0963">Cytoplasm</keyword>
<sequence length="160" mass="18186">MERVKVMRHNLYDVLGPLDKAVEDFGAFEVEGEEAARESLVEELTREVRSRAGDLGCGEVVVPPELIEAVKEKVLRLAASEPCGLRGGVLHVRYQEGQELAHVVVDQDMPNTFELYLILQPDTSTWYHRMGRIIKPLRKSSPLLLSTNFVLEKRKLYPEE</sequence>
<dbReference type="GO" id="GO:0032006">
    <property type="term" value="P:regulation of TOR signaling"/>
    <property type="evidence" value="ECO:0007669"/>
    <property type="project" value="TreeGrafter"/>
</dbReference>
<dbReference type="InterPro" id="IPR012918">
    <property type="entry name" value="RTP801-like"/>
</dbReference>
<accession>A0A0P4WG61</accession>